<dbReference type="AlphaFoldDB" id="A0A318U7Q4"/>
<keyword evidence="3" id="KW-0597">Phosphoprotein</keyword>
<dbReference type="InterPro" id="IPR000014">
    <property type="entry name" value="PAS"/>
</dbReference>
<comment type="caution">
    <text evidence="8">The sequence shown here is derived from an EMBL/GenBank/DDBJ whole genome shotgun (WGS) entry which is preliminary data.</text>
</comment>
<feature type="domain" description="PAC" evidence="7">
    <location>
        <begin position="56"/>
        <end position="107"/>
    </location>
</feature>
<accession>A0A318U7Q4</accession>
<keyword evidence="4" id="KW-0808">Transferase</keyword>
<dbReference type="InterPro" id="IPR013655">
    <property type="entry name" value="PAS_fold_3"/>
</dbReference>
<dbReference type="GO" id="GO:0000155">
    <property type="term" value="F:phosphorelay sensor kinase activity"/>
    <property type="evidence" value="ECO:0007669"/>
    <property type="project" value="InterPro"/>
</dbReference>
<evidence type="ECO:0000256" key="1">
    <source>
        <dbReference type="ARBA" id="ARBA00000085"/>
    </source>
</evidence>
<keyword evidence="9" id="KW-1185">Reference proteome</keyword>
<evidence type="ECO:0000256" key="4">
    <source>
        <dbReference type="ARBA" id="ARBA00022679"/>
    </source>
</evidence>
<dbReference type="PROSITE" id="PS50113">
    <property type="entry name" value="PAC"/>
    <property type="match status" value="2"/>
</dbReference>
<dbReference type="InterPro" id="IPR052162">
    <property type="entry name" value="Sensor_kinase/Photoreceptor"/>
</dbReference>
<dbReference type="InterPro" id="IPR036097">
    <property type="entry name" value="HisK_dim/P_sf"/>
</dbReference>
<dbReference type="InterPro" id="IPR001610">
    <property type="entry name" value="PAC"/>
</dbReference>
<dbReference type="SUPFAM" id="SSF47384">
    <property type="entry name" value="Homodimeric domain of signal transducing histidine kinase"/>
    <property type="match status" value="1"/>
</dbReference>
<name>A0A318U7Q4_9SPHI</name>
<dbReference type="SUPFAM" id="SSF55785">
    <property type="entry name" value="PYP-like sensor domain (PAS domain)"/>
    <property type="match status" value="2"/>
</dbReference>
<dbReference type="NCBIfam" id="TIGR00229">
    <property type="entry name" value="sensory_box"/>
    <property type="match status" value="2"/>
</dbReference>
<dbReference type="Pfam" id="PF13426">
    <property type="entry name" value="PAS_9"/>
    <property type="match status" value="1"/>
</dbReference>
<evidence type="ECO:0000256" key="2">
    <source>
        <dbReference type="ARBA" id="ARBA00012438"/>
    </source>
</evidence>
<sequence>MWIYDLNTHAFLDVNQAAVNFFGYSREEFLGMNTVQIYQEISGPENSIERLIVTAMDKETQLLRKKNGEVVYVHVISNPMPFHGKPGQLSLVTDLTERIESERKMMESAERFNIVSKATSDTIWDWNLSAGTIIWNRGIKGIFGHKDIVNHTTTADWWSNHIHPEDRKRVLSKIKQHLDDKIARWQDEYRFICGDGTYRYVFDRGFVLFDEKGSPVRMIGAIEDITKRKEYIRAIEEQNKKFKEIAWMQSHMVRAPLARIMALVDLIKYDQPDNDYEKMLEYLSSSAKELDAVLINIADKAP</sequence>
<dbReference type="PANTHER" id="PTHR43304:SF1">
    <property type="entry name" value="PAC DOMAIN-CONTAINING PROTEIN"/>
    <property type="match status" value="1"/>
</dbReference>
<gene>
    <name evidence="8" type="ORF">B0O44_109125</name>
</gene>
<dbReference type="SMART" id="SM00086">
    <property type="entry name" value="PAC"/>
    <property type="match status" value="2"/>
</dbReference>
<dbReference type="PROSITE" id="PS50112">
    <property type="entry name" value="PAS"/>
    <property type="match status" value="1"/>
</dbReference>
<dbReference type="InterPro" id="IPR000700">
    <property type="entry name" value="PAS-assoc_C"/>
</dbReference>
<proteinExistence type="predicted"/>
<organism evidence="8 9">
    <name type="scientific">Pedobacter nutrimenti</name>
    <dbReference type="NCBI Taxonomy" id="1241337"/>
    <lineage>
        <taxon>Bacteria</taxon>
        <taxon>Pseudomonadati</taxon>
        <taxon>Bacteroidota</taxon>
        <taxon>Sphingobacteriia</taxon>
        <taxon>Sphingobacteriales</taxon>
        <taxon>Sphingobacteriaceae</taxon>
        <taxon>Pedobacter</taxon>
    </lineage>
</organism>
<evidence type="ECO:0000313" key="8">
    <source>
        <dbReference type="EMBL" id="PYF70034.1"/>
    </source>
</evidence>
<evidence type="ECO:0000256" key="3">
    <source>
        <dbReference type="ARBA" id="ARBA00022553"/>
    </source>
</evidence>
<dbReference type="EC" id="2.7.13.3" evidence="2"/>
<dbReference type="InterPro" id="IPR035965">
    <property type="entry name" value="PAS-like_dom_sf"/>
</dbReference>
<protein>
    <recommendedName>
        <fullName evidence="2">histidine kinase</fullName>
        <ecNumber evidence="2">2.7.13.3</ecNumber>
    </recommendedName>
</protein>
<evidence type="ECO:0000259" key="7">
    <source>
        <dbReference type="PROSITE" id="PS50113"/>
    </source>
</evidence>
<dbReference type="Proteomes" id="UP000248198">
    <property type="component" value="Unassembled WGS sequence"/>
</dbReference>
<evidence type="ECO:0000256" key="5">
    <source>
        <dbReference type="ARBA" id="ARBA00022777"/>
    </source>
</evidence>
<evidence type="ECO:0000313" key="9">
    <source>
        <dbReference type="Proteomes" id="UP000248198"/>
    </source>
</evidence>
<dbReference type="CDD" id="cd00130">
    <property type="entry name" value="PAS"/>
    <property type="match status" value="2"/>
</dbReference>
<comment type="catalytic activity">
    <reaction evidence="1">
        <text>ATP + protein L-histidine = ADP + protein N-phospho-L-histidine.</text>
        <dbReference type="EC" id="2.7.13.3"/>
    </reaction>
</comment>
<reference evidence="8 9" key="1">
    <citation type="submission" date="2018-06" db="EMBL/GenBank/DDBJ databases">
        <title>Genomic Encyclopedia of Archaeal and Bacterial Type Strains, Phase II (KMG-II): from individual species to whole genera.</title>
        <authorList>
            <person name="Goeker M."/>
        </authorList>
    </citation>
    <scope>NUCLEOTIDE SEQUENCE [LARGE SCALE GENOMIC DNA]</scope>
    <source>
        <strain evidence="8 9">DSM 27372</strain>
    </source>
</reference>
<dbReference type="Gene3D" id="3.30.450.20">
    <property type="entry name" value="PAS domain"/>
    <property type="match status" value="2"/>
</dbReference>
<dbReference type="EMBL" id="QKLU01000009">
    <property type="protein sequence ID" value="PYF70034.1"/>
    <property type="molecule type" value="Genomic_DNA"/>
</dbReference>
<dbReference type="Pfam" id="PF08447">
    <property type="entry name" value="PAS_3"/>
    <property type="match status" value="1"/>
</dbReference>
<evidence type="ECO:0000259" key="6">
    <source>
        <dbReference type="PROSITE" id="PS50112"/>
    </source>
</evidence>
<feature type="domain" description="PAC" evidence="7">
    <location>
        <begin position="185"/>
        <end position="237"/>
    </location>
</feature>
<feature type="domain" description="PAS" evidence="6">
    <location>
        <begin position="1"/>
        <end position="46"/>
    </location>
</feature>
<dbReference type="PANTHER" id="PTHR43304">
    <property type="entry name" value="PHYTOCHROME-LIKE PROTEIN CPH1"/>
    <property type="match status" value="1"/>
</dbReference>
<keyword evidence="5" id="KW-0418">Kinase</keyword>